<dbReference type="NCBIfam" id="NF033788">
    <property type="entry name" value="HTH_metalloreg"/>
    <property type="match status" value="1"/>
</dbReference>
<dbReference type="CDD" id="cd00090">
    <property type="entry name" value="HTH_ARSR"/>
    <property type="match status" value="1"/>
</dbReference>
<keyword evidence="6" id="KW-1185">Reference proteome</keyword>
<dbReference type="PROSITE" id="PS50987">
    <property type="entry name" value="HTH_ARSR_2"/>
    <property type="match status" value="1"/>
</dbReference>
<dbReference type="EMBL" id="JBHSEL010000084">
    <property type="protein sequence ID" value="MFC4625475.1"/>
    <property type="molecule type" value="Genomic_DNA"/>
</dbReference>
<dbReference type="Gene3D" id="1.10.10.10">
    <property type="entry name" value="Winged helix-like DNA-binding domain superfamily/Winged helix DNA-binding domain"/>
    <property type="match status" value="1"/>
</dbReference>
<dbReference type="PRINTS" id="PR00778">
    <property type="entry name" value="HTHARSR"/>
</dbReference>
<evidence type="ECO:0000256" key="1">
    <source>
        <dbReference type="ARBA" id="ARBA00023015"/>
    </source>
</evidence>
<accession>A0ABV9H949</accession>
<dbReference type="SMART" id="SM00418">
    <property type="entry name" value="HTH_ARSR"/>
    <property type="match status" value="1"/>
</dbReference>
<dbReference type="InterPro" id="IPR051011">
    <property type="entry name" value="Metal_resp_trans_reg"/>
</dbReference>
<evidence type="ECO:0000259" key="4">
    <source>
        <dbReference type="PROSITE" id="PS50987"/>
    </source>
</evidence>
<dbReference type="InterPro" id="IPR036390">
    <property type="entry name" value="WH_DNA-bd_sf"/>
</dbReference>
<gene>
    <name evidence="5" type="ORF">ACFO1V_09610</name>
</gene>
<name>A0ABV9H949_9HYPH</name>
<protein>
    <submittedName>
        <fullName evidence="5">ArsR/SmtB family transcription factor</fullName>
    </submittedName>
</protein>
<dbReference type="PANTHER" id="PTHR43132:SF2">
    <property type="entry name" value="ARSENICAL RESISTANCE OPERON REPRESSOR ARSR-RELATED"/>
    <property type="match status" value="1"/>
</dbReference>
<dbReference type="InterPro" id="IPR036388">
    <property type="entry name" value="WH-like_DNA-bd_sf"/>
</dbReference>
<keyword evidence="2" id="KW-0238">DNA-binding</keyword>
<organism evidence="5 6">
    <name type="scientific">Daeguia caeni</name>
    <dbReference type="NCBI Taxonomy" id="439612"/>
    <lineage>
        <taxon>Bacteria</taxon>
        <taxon>Pseudomonadati</taxon>
        <taxon>Pseudomonadota</taxon>
        <taxon>Alphaproteobacteria</taxon>
        <taxon>Hyphomicrobiales</taxon>
        <taxon>Brucellaceae</taxon>
        <taxon>Daeguia</taxon>
    </lineage>
</organism>
<reference evidence="6" key="1">
    <citation type="journal article" date="2019" name="Int. J. Syst. Evol. Microbiol.">
        <title>The Global Catalogue of Microorganisms (GCM) 10K type strain sequencing project: providing services to taxonomists for standard genome sequencing and annotation.</title>
        <authorList>
            <consortium name="The Broad Institute Genomics Platform"/>
            <consortium name="The Broad Institute Genome Sequencing Center for Infectious Disease"/>
            <person name="Wu L."/>
            <person name="Ma J."/>
        </authorList>
    </citation>
    <scope>NUCLEOTIDE SEQUENCE [LARGE SCALE GENOMIC DNA]</scope>
    <source>
        <strain evidence="6">CGMCC 1.15731</strain>
    </source>
</reference>
<evidence type="ECO:0000256" key="2">
    <source>
        <dbReference type="ARBA" id="ARBA00023125"/>
    </source>
</evidence>
<dbReference type="Proteomes" id="UP001596042">
    <property type="component" value="Unassembled WGS sequence"/>
</dbReference>
<keyword evidence="1" id="KW-0805">Transcription regulation</keyword>
<keyword evidence="3" id="KW-0804">Transcription</keyword>
<proteinExistence type="predicted"/>
<dbReference type="InterPro" id="IPR001845">
    <property type="entry name" value="HTH_ArsR_DNA-bd_dom"/>
</dbReference>
<evidence type="ECO:0000313" key="6">
    <source>
        <dbReference type="Proteomes" id="UP001596042"/>
    </source>
</evidence>
<dbReference type="SUPFAM" id="SSF46785">
    <property type="entry name" value="Winged helix' DNA-binding domain"/>
    <property type="match status" value="1"/>
</dbReference>
<dbReference type="RefSeq" id="WP_374834652.1">
    <property type="nucleotide sequence ID" value="NZ_JBHEEZ010000070.1"/>
</dbReference>
<evidence type="ECO:0000313" key="5">
    <source>
        <dbReference type="EMBL" id="MFC4625475.1"/>
    </source>
</evidence>
<dbReference type="PANTHER" id="PTHR43132">
    <property type="entry name" value="ARSENICAL RESISTANCE OPERON REPRESSOR ARSR-RELATED"/>
    <property type="match status" value="1"/>
</dbReference>
<sequence length="115" mass="12601">MNDDSAIEALSALAHEDRLAAFRLLVRVGPDGMPSGEIAEALSIPPTRMSFHLSALERAGLLRSWRAGRRILYAASYADMRSLLVFLTEDCCSGKPEICGDLSQIAFQCEPETCR</sequence>
<comment type="caution">
    <text evidence="5">The sequence shown here is derived from an EMBL/GenBank/DDBJ whole genome shotgun (WGS) entry which is preliminary data.</text>
</comment>
<feature type="domain" description="HTH arsR-type" evidence="4">
    <location>
        <begin position="1"/>
        <end position="95"/>
    </location>
</feature>
<dbReference type="InterPro" id="IPR011991">
    <property type="entry name" value="ArsR-like_HTH"/>
</dbReference>
<evidence type="ECO:0000256" key="3">
    <source>
        <dbReference type="ARBA" id="ARBA00023163"/>
    </source>
</evidence>
<dbReference type="Pfam" id="PF12840">
    <property type="entry name" value="HTH_20"/>
    <property type="match status" value="1"/>
</dbReference>